<reference evidence="2 3" key="1">
    <citation type="submission" date="2020-03" db="EMBL/GenBank/DDBJ databases">
        <title>Whole genome shotgun sequence of Phytohabitans flavus NBRC 107702.</title>
        <authorList>
            <person name="Komaki H."/>
            <person name="Tamura T."/>
        </authorList>
    </citation>
    <scope>NUCLEOTIDE SEQUENCE [LARGE SCALE GENOMIC DNA]</scope>
    <source>
        <strain evidence="2 3">NBRC 107702</strain>
    </source>
</reference>
<keyword evidence="3" id="KW-1185">Reference proteome</keyword>
<dbReference type="EMBL" id="AP022870">
    <property type="protein sequence ID" value="BCB82497.1"/>
    <property type="molecule type" value="Genomic_DNA"/>
</dbReference>
<organism evidence="2 3">
    <name type="scientific">Phytohabitans flavus</name>
    <dbReference type="NCBI Taxonomy" id="1076124"/>
    <lineage>
        <taxon>Bacteria</taxon>
        <taxon>Bacillati</taxon>
        <taxon>Actinomycetota</taxon>
        <taxon>Actinomycetes</taxon>
        <taxon>Micromonosporales</taxon>
        <taxon>Micromonosporaceae</taxon>
    </lineage>
</organism>
<dbReference type="Proteomes" id="UP000502508">
    <property type="component" value="Chromosome"/>
</dbReference>
<gene>
    <name evidence="2" type="ORF">Pflav_089070</name>
</gene>
<evidence type="ECO:0000313" key="3">
    <source>
        <dbReference type="Proteomes" id="UP000502508"/>
    </source>
</evidence>
<sequence>MVRDDGGGGGSTTYDYESFGDRVNVEVTDLVTYWEEMTRLSGEATGAASNAMAEMQMMIHTALSTPLEGEVLPEGQQAARFLTHRVGDFQRFVADVSQGIINIGNAAAVVAEMYEGSDNENGANLNDIGFVFGDSGANGPSGFRGTETFQEWKMRMAEETGQNAQALTGDERYATNTVSYPYGTIYTFGDGSRKQTYSGYESGPNGQLVTVSTVYIYGADGTLLSSTTERSYENGAGRPVNTVTTATGEGEQRRQSTTTTTENSDGSVTIQNQTQVGDEPAGEPTETTVRRDSHQDGGVEAPVGDAADRLETDGDQQAVNNYGMA</sequence>
<accession>A0A6F8Y8V3</accession>
<protein>
    <submittedName>
        <fullName evidence="2">Uncharacterized protein</fullName>
    </submittedName>
</protein>
<feature type="compositionally biased region" description="Basic and acidic residues" evidence="1">
    <location>
        <begin position="288"/>
        <end position="297"/>
    </location>
</feature>
<name>A0A6F8Y8V3_9ACTN</name>
<feature type="compositionally biased region" description="Polar residues" evidence="1">
    <location>
        <begin position="262"/>
        <end position="276"/>
    </location>
</feature>
<dbReference type="RefSeq" id="WP_232072548.1">
    <property type="nucleotide sequence ID" value="NZ_AP022870.1"/>
</dbReference>
<feature type="region of interest" description="Disordered" evidence="1">
    <location>
        <begin position="228"/>
        <end position="325"/>
    </location>
</feature>
<evidence type="ECO:0000313" key="2">
    <source>
        <dbReference type="EMBL" id="BCB82497.1"/>
    </source>
</evidence>
<dbReference type="AlphaFoldDB" id="A0A6F8Y8V3"/>
<evidence type="ECO:0000256" key="1">
    <source>
        <dbReference type="SAM" id="MobiDB-lite"/>
    </source>
</evidence>
<reference evidence="2 3" key="2">
    <citation type="submission" date="2020-03" db="EMBL/GenBank/DDBJ databases">
        <authorList>
            <person name="Ichikawa N."/>
            <person name="Kimura A."/>
            <person name="Kitahashi Y."/>
            <person name="Uohara A."/>
        </authorList>
    </citation>
    <scope>NUCLEOTIDE SEQUENCE [LARGE SCALE GENOMIC DNA]</scope>
    <source>
        <strain evidence="2 3">NBRC 107702</strain>
    </source>
</reference>
<proteinExistence type="predicted"/>
<dbReference type="KEGG" id="pfla:Pflav_089070"/>
<feature type="compositionally biased region" description="Polar residues" evidence="1">
    <location>
        <begin position="315"/>
        <end position="325"/>
    </location>
</feature>